<gene>
    <name evidence="1" type="ORF">Tsumi_12840</name>
</gene>
<dbReference type="PROSITE" id="PS51257">
    <property type="entry name" value="PROKAR_LIPOPROTEIN"/>
    <property type="match status" value="1"/>
</dbReference>
<name>A0ABQ0E3F4_9PORP</name>
<comment type="caution">
    <text evidence="1">The sequence shown here is derived from an EMBL/GenBank/DDBJ whole genome shotgun (WGS) entry which is preliminary data.</text>
</comment>
<organism evidence="1 2">
    <name type="scientific">Porphyromonas miyakawae</name>
    <dbReference type="NCBI Taxonomy" id="3137470"/>
    <lineage>
        <taxon>Bacteria</taxon>
        <taxon>Pseudomonadati</taxon>
        <taxon>Bacteroidota</taxon>
        <taxon>Bacteroidia</taxon>
        <taxon>Bacteroidales</taxon>
        <taxon>Porphyromonadaceae</taxon>
        <taxon>Porphyromonas</taxon>
    </lineage>
</organism>
<protein>
    <submittedName>
        <fullName evidence="1">Uncharacterized protein</fullName>
    </submittedName>
</protein>
<keyword evidence="2" id="KW-1185">Reference proteome</keyword>
<accession>A0ABQ0E3F4</accession>
<dbReference type="RefSeq" id="WP_411915942.1">
    <property type="nucleotide sequence ID" value="NZ_BAAFSF010000004.1"/>
</dbReference>
<evidence type="ECO:0000313" key="1">
    <source>
        <dbReference type="EMBL" id="GAB1252178.1"/>
    </source>
</evidence>
<dbReference type="EMBL" id="BAAFSF010000004">
    <property type="protein sequence ID" value="GAB1252178.1"/>
    <property type="molecule type" value="Genomic_DNA"/>
</dbReference>
<reference evidence="1 2" key="1">
    <citation type="journal article" date="2025" name="Int. J. Syst. Evol. Microbiol.">
        <title>Desulfovibrio falkowii sp. nov., Porphyromonas miyakawae sp. nov., Mediterraneibacter flintii sp. nov. and Owariibacterium komagatae gen. nov., sp. nov., isolated from human faeces.</title>
        <authorList>
            <person name="Hamaguchi T."/>
            <person name="Ohara M."/>
            <person name="Hisatomi A."/>
            <person name="Sekiguchi K."/>
            <person name="Takeda J.I."/>
            <person name="Ueyama J."/>
            <person name="Ito M."/>
            <person name="Nishiwaki H."/>
            <person name="Ogi T."/>
            <person name="Hirayama M."/>
            <person name="Ohkuma M."/>
            <person name="Sakamoto M."/>
            <person name="Ohno K."/>
        </authorList>
    </citation>
    <scope>NUCLEOTIDE SEQUENCE [LARGE SCALE GENOMIC DNA]</scope>
    <source>
        <strain evidence="1 2">13CB11C</strain>
    </source>
</reference>
<dbReference type="Proteomes" id="UP001628220">
    <property type="component" value="Unassembled WGS sequence"/>
</dbReference>
<sequence>MLRHTCNHNILKLSALLIACGAVVGLLGGCKEKDPAENLSLRVKLSLAPSQRALAAPAEGTALTIDQYSSVLLRFWNEEGTEAVWPFSKIFVQGTADMDKLTSATGLAIDVSPKAKKITADCNFRGAPSDDIYSYQGKTLKELPYRTGKTTIDRSESYFQANGCNALLAPKPAVARIEVFGSLVPVKNAKDKTDYSDIKITGIYVNNFIKDANAPTRLKRTPNDYDKSSGVWTDHPEAMHNLEAGLGAAIEAEAGKPKTKCDTYYLFPDKAAAPTEIDHVIVRLSYKLKGVQKNNRFLTIAKYKDSHGTNLKTFAAGYVYKLDLSSLGELFVTPEEGDPVDPTDDRPEETYKEITGNVDVAPWDDEGIDIEL</sequence>
<proteinExistence type="predicted"/>
<evidence type="ECO:0000313" key="2">
    <source>
        <dbReference type="Proteomes" id="UP001628220"/>
    </source>
</evidence>